<dbReference type="Pfam" id="PF00072">
    <property type="entry name" value="Response_reg"/>
    <property type="match status" value="1"/>
</dbReference>
<dbReference type="PROSITE" id="PS50110">
    <property type="entry name" value="RESPONSE_REGULATORY"/>
    <property type="match status" value="1"/>
</dbReference>
<dbReference type="InterPro" id="IPR011006">
    <property type="entry name" value="CheY-like_superfamily"/>
</dbReference>
<feature type="modified residue" description="4-aspartylphosphate" evidence="6">
    <location>
        <position position="1232"/>
    </location>
</feature>
<dbReference type="Gene3D" id="3.40.50.2300">
    <property type="match status" value="1"/>
</dbReference>
<feature type="region of interest" description="Disordered" evidence="7">
    <location>
        <begin position="241"/>
        <end position="299"/>
    </location>
</feature>
<dbReference type="PRINTS" id="PR00344">
    <property type="entry name" value="BCTRLSENSOR"/>
</dbReference>
<dbReference type="InterPro" id="IPR003018">
    <property type="entry name" value="GAF"/>
</dbReference>
<feature type="compositionally biased region" description="Polar residues" evidence="7">
    <location>
        <begin position="1039"/>
        <end position="1051"/>
    </location>
</feature>
<accession>A0A2S6CHU2</accession>
<keyword evidence="11" id="KW-1185">Reference proteome</keyword>
<dbReference type="FunFam" id="3.30.450.40:FF:000083">
    <property type="entry name" value="Sensor histidine kinase/response regulator, putative (AFU_orthologue AFUA_4G00660)"/>
    <property type="match status" value="1"/>
</dbReference>
<dbReference type="Gene3D" id="3.30.565.10">
    <property type="entry name" value="Histidine kinase-like ATPase, C-terminal domain"/>
    <property type="match status" value="1"/>
</dbReference>
<reference evidence="11" key="1">
    <citation type="journal article" date="2017" name="bioRxiv">
        <title>Conservation of a gene cluster reveals novel cercosporin biosynthetic mechanisms and extends production to the genus Colletotrichum.</title>
        <authorList>
            <person name="de Jonge R."/>
            <person name="Ebert M.K."/>
            <person name="Huitt-Roehl C.R."/>
            <person name="Pal P."/>
            <person name="Suttle J.C."/>
            <person name="Spanner R.E."/>
            <person name="Neubauer J.D."/>
            <person name="Jurick W.M.II."/>
            <person name="Stott K.A."/>
            <person name="Secor G.A."/>
            <person name="Thomma B.P.H.J."/>
            <person name="Van de Peer Y."/>
            <person name="Townsend C.A."/>
            <person name="Bolton M.D."/>
        </authorList>
    </citation>
    <scope>NUCLEOTIDE SEQUENCE [LARGE SCALE GENOMIC DNA]</scope>
    <source>
        <strain evidence="11">CBS538.71</strain>
    </source>
</reference>
<dbReference type="InterPro" id="IPR005467">
    <property type="entry name" value="His_kinase_dom"/>
</dbReference>
<dbReference type="InterPro" id="IPR001789">
    <property type="entry name" value="Sig_transdc_resp-reg_receiver"/>
</dbReference>
<dbReference type="SMART" id="SM00387">
    <property type="entry name" value="HATPase_c"/>
    <property type="match status" value="1"/>
</dbReference>
<dbReference type="SMART" id="SM00388">
    <property type="entry name" value="HisKA"/>
    <property type="match status" value="1"/>
</dbReference>
<sequence length="1311" mass="144152">MSTLQERETQRYYQPWLAAHGSSLNVAKHVDSIAQFHLQKQGYQPKTSRDKAITAFAQLVSLRLDVKRCMVSLIDTTNQYILAEATRSYSAAKNVGKDGDELWLGSTILSRPDAVCEHCMFNTCSAPEEDGRMYHTKGLIVPDCRLDDRFKDRSYVLSEPGVRFYAGVPLYSRNGIMIGAIAVSDIEPRAGLAAEQLRLLQETAQNVMEHLEWARDRVDRFKGDRIVRGMASFIEDCAANHDGPARDVSAEPKAADSGERPNNASASRPKSRQSHRPALVSRKSTRNAGSKGEGRRDGMTRMFAAAADILREATLADGCALFGATADSGRTPNIRATPHNLDGVTQNHTGTMYGQASPSSDSGGHDTNTSDSDSTPASRPCKILSFAVADEQARAGIETGTALTLATLEKYFALYPHGKTFSFTEEGAGISSEEESDAVASATEAEPSTAPNSDGQSTAGRGRARHRRMDHKELLKKIPGAKTVIFLPLYDHAEERLIAGIFLWTSVTGRMLQDSDLSYLRAFGNCIVSEVIRMNMQRNEAAKTTFIASMSHELRSPLHGILGAAEFLMDTVNDSYQSGLVTSIVTCGRTLLDTLNHVLDYSKINKLGRTQIRRRAKQNKPINLASDSTLESLNITADVDLGILVEEVAEAVTAGHTFKRLPETASLSNAHQNGSVGEPADTLTRANSSGLAAGHVMVLLDISPRRSWLVRIQPGALRRIVMNLLGNALKYTSEGFVALSLRAQESSDHTRTTALIRIVDSGKGMSESFQRDRLFVPFSQEDPFQPGTGLGLSIVKQIVDSLGGRIDVKSEQGVGTEIDVHLSLPTATATNPGQSEGIGNGTAPGDSQDVPVVVDHEMIRIEQRTRGRHLVILDPFGTKQSRLPTSPASRFMQTLREITSSWFGMRVSHSTEMNIADADIYVFCEPPPVEKLREQNRLMDEMAPKGRLKRDKREVPIIIVCMNDQDAVNMTRTQQNTLRDLGRIVEVIPQPCGPRKLAKTFDHCLRRAEEVTHGREESGESVPTSPTIDKDSEIPQQDKVAQQHQHPATSEQAEEKPRHNMDDLRKTVSAAVSYPRAPPIDPSTPSLQSPEEQQNKQLRGPLQDRTRPPLDKNDSGRTIVPEKKTPTPHLLLVDDNKINRQLLVMFMKRCNFTYREAENGQEALDLYKESAAQVLLDASPTTTSPEDQKSEPEITISELRKDSTSSSGTLDSVNTSASSRTRPAPFDFVLMDISMPIMDGMEATKRIRDYERQNGLKKSTVIALTGLASEKAREEAETVGIDVFLPKPVKFKELRTLLEMESRGDVKASVA</sequence>
<feature type="domain" description="Response regulatory" evidence="9">
    <location>
        <begin position="1129"/>
        <end position="1302"/>
    </location>
</feature>
<comment type="caution">
    <text evidence="10">The sequence shown here is derived from an EMBL/GenBank/DDBJ whole genome shotgun (WGS) entry which is preliminary data.</text>
</comment>
<keyword evidence="3 6" id="KW-0597">Phosphoprotein</keyword>
<dbReference type="FunFam" id="1.10.287.130:FF:000023">
    <property type="entry name" value="Sensor histidine kinase/response regulator, putative"/>
    <property type="match status" value="1"/>
</dbReference>
<dbReference type="Proteomes" id="UP000237631">
    <property type="component" value="Unassembled WGS sequence"/>
</dbReference>
<gene>
    <name evidence="10" type="ORF">CBER1_04244</name>
</gene>
<dbReference type="SUPFAM" id="SSF55781">
    <property type="entry name" value="GAF domain-like"/>
    <property type="match status" value="1"/>
</dbReference>
<dbReference type="PANTHER" id="PTHR43047:SF72">
    <property type="entry name" value="OSMOSENSING HISTIDINE PROTEIN KINASE SLN1"/>
    <property type="match status" value="1"/>
</dbReference>
<dbReference type="SUPFAM" id="SSF52172">
    <property type="entry name" value="CheY-like"/>
    <property type="match status" value="2"/>
</dbReference>
<evidence type="ECO:0000259" key="8">
    <source>
        <dbReference type="PROSITE" id="PS50109"/>
    </source>
</evidence>
<organism evidence="10 11">
    <name type="scientific">Cercospora berteroae</name>
    <dbReference type="NCBI Taxonomy" id="357750"/>
    <lineage>
        <taxon>Eukaryota</taxon>
        <taxon>Fungi</taxon>
        <taxon>Dikarya</taxon>
        <taxon>Ascomycota</taxon>
        <taxon>Pezizomycotina</taxon>
        <taxon>Dothideomycetes</taxon>
        <taxon>Dothideomycetidae</taxon>
        <taxon>Mycosphaerellales</taxon>
        <taxon>Mycosphaerellaceae</taxon>
        <taxon>Cercospora</taxon>
    </lineage>
</organism>
<comment type="catalytic activity">
    <reaction evidence="1">
        <text>ATP + protein L-histidine = ADP + protein N-phospho-L-histidine.</text>
        <dbReference type="EC" id="2.7.13.3"/>
    </reaction>
</comment>
<feature type="compositionally biased region" description="Polar residues" evidence="7">
    <location>
        <begin position="1083"/>
        <end position="1097"/>
    </location>
</feature>
<evidence type="ECO:0000313" key="10">
    <source>
        <dbReference type="EMBL" id="PPJ59295.1"/>
    </source>
</evidence>
<feature type="compositionally biased region" description="Basic and acidic residues" evidence="7">
    <location>
        <begin position="243"/>
        <end position="259"/>
    </location>
</feature>
<evidence type="ECO:0000256" key="4">
    <source>
        <dbReference type="ARBA" id="ARBA00022679"/>
    </source>
</evidence>
<dbReference type="PANTHER" id="PTHR43047">
    <property type="entry name" value="TWO-COMPONENT HISTIDINE PROTEIN KINASE"/>
    <property type="match status" value="1"/>
</dbReference>
<dbReference type="CDD" id="cd17546">
    <property type="entry name" value="REC_hyHK_CKI1_RcsC-like"/>
    <property type="match status" value="1"/>
</dbReference>
<dbReference type="GO" id="GO:0009927">
    <property type="term" value="F:histidine phosphotransfer kinase activity"/>
    <property type="evidence" value="ECO:0007669"/>
    <property type="project" value="TreeGrafter"/>
</dbReference>
<dbReference type="PROSITE" id="PS50109">
    <property type="entry name" value="HIS_KIN"/>
    <property type="match status" value="1"/>
</dbReference>
<dbReference type="OrthoDB" id="303614at2759"/>
<dbReference type="InterPro" id="IPR003594">
    <property type="entry name" value="HATPase_dom"/>
</dbReference>
<feature type="region of interest" description="Disordered" evidence="7">
    <location>
        <begin position="1178"/>
        <end position="1219"/>
    </location>
</feature>
<dbReference type="STRING" id="357750.A0A2S6CHU2"/>
<dbReference type="Gene3D" id="1.10.287.130">
    <property type="match status" value="1"/>
</dbReference>
<dbReference type="InterPro" id="IPR029016">
    <property type="entry name" value="GAF-like_dom_sf"/>
</dbReference>
<feature type="region of interest" description="Disordered" evidence="7">
    <location>
        <begin position="1074"/>
        <end position="1124"/>
    </location>
</feature>
<evidence type="ECO:0000256" key="1">
    <source>
        <dbReference type="ARBA" id="ARBA00000085"/>
    </source>
</evidence>
<evidence type="ECO:0000256" key="3">
    <source>
        <dbReference type="ARBA" id="ARBA00022553"/>
    </source>
</evidence>
<evidence type="ECO:0000256" key="6">
    <source>
        <dbReference type="PROSITE-ProRule" id="PRU00169"/>
    </source>
</evidence>
<evidence type="ECO:0000313" key="11">
    <source>
        <dbReference type="Proteomes" id="UP000237631"/>
    </source>
</evidence>
<dbReference type="InterPro" id="IPR036097">
    <property type="entry name" value="HisK_dim/P_sf"/>
</dbReference>
<dbReference type="InterPro" id="IPR036890">
    <property type="entry name" value="HATPase_C_sf"/>
</dbReference>
<dbReference type="InterPro" id="IPR004358">
    <property type="entry name" value="Sig_transdc_His_kin-like_C"/>
</dbReference>
<feature type="region of interest" description="Disordered" evidence="7">
    <location>
        <begin position="826"/>
        <end position="849"/>
    </location>
</feature>
<feature type="compositionally biased region" description="Basic and acidic residues" evidence="7">
    <location>
        <begin position="1102"/>
        <end position="1124"/>
    </location>
</feature>
<dbReference type="SMART" id="SM00448">
    <property type="entry name" value="REC"/>
    <property type="match status" value="1"/>
</dbReference>
<dbReference type="GO" id="GO:0005886">
    <property type="term" value="C:plasma membrane"/>
    <property type="evidence" value="ECO:0007669"/>
    <property type="project" value="TreeGrafter"/>
</dbReference>
<keyword evidence="5" id="KW-0418">Kinase</keyword>
<feature type="compositionally biased region" description="Basic and acidic residues" evidence="7">
    <location>
        <begin position="1186"/>
        <end position="1203"/>
    </location>
</feature>
<evidence type="ECO:0000256" key="7">
    <source>
        <dbReference type="SAM" id="MobiDB-lite"/>
    </source>
</evidence>
<keyword evidence="4" id="KW-0808">Transferase</keyword>
<dbReference type="InterPro" id="IPR003661">
    <property type="entry name" value="HisK_dim/P_dom"/>
</dbReference>
<dbReference type="Gene3D" id="3.30.450.40">
    <property type="match status" value="1"/>
</dbReference>
<dbReference type="GO" id="GO:0000155">
    <property type="term" value="F:phosphorelay sensor kinase activity"/>
    <property type="evidence" value="ECO:0007669"/>
    <property type="project" value="InterPro"/>
</dbReference>
<dbReference type="SUPFAM" id="SSF55874">
    <property type="entry name" value="ATPase domain of HSP90 chaperone/DNA topoisomerase II/histidine kinase"/>
    <property type="match status" value="1"/>
</dbReference>
<dbReference type="CDD" id="cd00082">
    <property type="entry name" value="HisKA"/>
    <property type="match status" value="1"/>
</dbReference>
<feature type="region of interest" description="Disordered" evidence="7">
    <location>
        <begin position="426"/>
        <end position="468"/>
    </location>
</feature>
<dbReference type="Pfam" id="PF00512">
    <property type="entry name" value="HisKA"/>
    <property type="match status" value="1"/>
</dbReference>
<evidence type="ECO:0000256" key="2">
    <source>
        <dbReference type="ARBA" id="ARBA00012438"/>
    </source>
</evidence>
<protein>
    <recommendedName>
        <fullName evidence="2">histidine kinase</fullName>
        <ecNumber evidence="2">2.7.13.3</ecNumber>
    </recommendedName>
</protein>
<dbReference type="EMBL" id="PNEN01000397">
    <property type="protein sequence ID" value="PPJ59295.1"/>
    <property type="molecule type" value="Genomic_DNA"/>
</dbReference>
<feature type="compositionally biased region" description="Polar residues" evidence="7">
    <location>
        <begin position="1204"/>
        <end position="1219"/>
    </location>
</feature>
<feature type="compositionally biased region" description="Basic and acidic residues" evidence="7">
    <location>
        <begin position="1009"/>
        <end position="1018"/>
    </location>
</feature>
<name>A0A2S6CHU2_9PEZI</name>
<dbReference type="Pfam" id="PF01590">
    <property type="entry name" value="GAF"/>
    <property type="match status" value="1"/>
</dbReference>
<evidence type="ECO:0000256" key="5">
    <source>
        <dbReference type="ARBA" id="ARBA00022777"/>
    </source>
</evidence>
<feature type="compositionally biased region" description="Polar residues" evidence="7">
    <location>
        <begin position="449"/>
        <end position="459"/>
    </location>
</feature>
<dbReference type="Pfam" id="PF02518">
    <property type="entry name" value="HATPase_c"/>
    <property type="match status" value="1"/>
</dbReference>
<feature type="domain" description="Histidine kinase" evidence="8">
    <location>
        <begin position="549"/>
        <end position="826"/>
    </location>
</feature>
<evidence type="ECO:0000259" key="9">
    <source>
        <dbReference type="PROSITE" id="PS50110"/>
    </source>
</evidence>
<feature type="region of interest" description="Disordered" evidence="7">
    <location>
        <begin position="332"/>
        <end position="378"/>
    </location>
</feature>
<dbReference type="EC" id="2.7.13.3" evidence="2"/>
<dbReference type="SUPFAM" id="SSF47384">
    <property type="entry name" value="Homodimeric domain of signal transducing histidine kinase"/>
    <property type="match status" value="1"/>
</dbReference>
<feature type="compositionally biased region" description="Polar residues" evidence="7">
    <location>
        <begin position="343"/>
        <end position="377"/>
    </location>
</feature>
<proteinExistence type="predicted"/>
<feature type="region of interest" description="Disordered" evidence="7">
    <location>
        <begin position="1009"/>
        <end position="1061"/>
    </location>
</feature>